<dbReference type="InterPro" id="IPR043129">
    <property type="entry name" value="ATPase_NBD"/>
</dbReference>
<evidence type="ECO:0000313" key="2">
    <source>
        <dbReference type="Proteomes" id="UP000570003"/>
    </source>
</evidence>
<dbReference type="Gene3D" id="3.30.420.40">
    <property type="match status" value="1"/>
</dbReference>
<dbReference type="RefSeq" id="WP_168438182.1">
    <property type="nucleotide sequence ID" value="NZ_JAAXOU010000047.1"/>
</dbReference>
<accession>A0AA44DBS6</accession>
<dbReference type="InterPro" id="IPR052519">
    <property type="entry name" value="Euk-type_GlcNAc_Kinase"/>
</dbReference>
<dbReference type="EMBL" id="JAAXOU010000047">
    <property type="protein sequence ID" value="NKY13951.1"/>
    <property type="molecule type" value="Genomic_DNA"/>
</dbReference>
<organism evidence="1 2">
    <name type="scientific">Streptomyces somaliensis (strain ATCC 33201 / DSM 40738 / JCM 12659 / KCTC 9044 / NCTC 11332 / NRRL B-12077 / IP 733)</name>
    <dbReference type="NCBI Taxonomy" id="1134445"/>
    <lineage>
        <taxon>Bacteria</taxon>
        <taxon>Bacillati</taxon>
        <taxon>Actinomycetota</taxon>
        <taxon>Actinomycetes</taxon>
        <taxon>Kitasatosporales</taxon>
        <taxon>Streptomycetaceae</taxon>
        <taxon>Streptomyces</taxon>
    </lineage>
</organism>
<evidence type="ECO:0000313" key="1">
    <source>
        <dbReference type="EMBL" id="NKY13951.1"/>
    </source>
</evidence>
<dbReference type="PANTHER" id="PTHR43190:SF3">
    <property type="entry name" value="N-ACETYL-D-GLUCOSAMINE KINASE"/>
    <property type="match status" value="1"/>
</dbReference>
<proteinExistence type="predicted"/>
<dbReference type="SUPFAM" id="SSF53067">
    <property type="entry name" value="Actin-like ATPase domain"/>
    <property type="match status" value="1"/>
</dbReference>
<gene>
    <name evidence="1" type="ORF">HGA06_07190</name>
</gene>
<name>A0AA44DBS6_STRE0</name>
<sequence>MQEDELARALEARGRGGSVWVRNDTFAVPRAGVDEPRGVAVVYGAGITYVGVRPYRAVPRPRVAFRVLERRGEGLVDEALRHTARVADGRAGPTELARALPARFGLGSMYELVQALHLGRIPGERPYQLAPMVFAVGAVGDPVARALVERLAGEVVTMAVVALGWLGLRIAPEPVPVALGRGVAAAGHPALGGRIGELLRERAPRATPRVVVAPPVLGAALLGPDDTGAHEAAGEVLRAWFTPGLKPAGRSGVVRAEGIG</sequence>
<dbReference type="PANTHER" id="PTHR43190">
    <property type="entry name" value="N-ACETYL-D-GLUCOSAMINE KINASE"/>
    <property type="match status" value="1"/>
</dbReference>
<dbReference type="AlphaFoldDB" id="A0AA44DBS6"/>
<keyword evidence="2" id="KW-1185">Reference proteome</keyword>
<protein>
    <submittedName>
        <fullName evidence="1">ATPase</fullName>
    </submittedName>
</protein>
<comment type="caution">
    <text evidence="1">The sequence shown here is derived from an EMBL/GenBank/DDBJ whole genome shotgun (WGS) entry which is preliminary data.</text>
</comment>
<dbReference type="Proteomes" id="UP000570003">
    <property type="component" value="Unassembled WGS sequence"/>
</dbReference>
<reference evidence="1 2" key="1">
    <citation type="submission" date="2020-04" db="EMBL/GenBank/DDBJ databases">
        <title>MicrobeNet Type strains.</title>
        <authorList>
            <person name="Nicholson A.C."/>
        </authorList>
    </citation>
    <scope>NUCLEOTIDE SEQUENCE [LARGE SCALE GENOMIC DNA]</scope>
    <source>
        <strain evidence="1 2">DSM 40738</strain>
    </source>
</reference>